<dbReference type="InterPro" id="IPR005807">
    <property type="entry name" value="SecE_bac"/>
</dbReference>
<comment type="caution">
    <text evidence="10">The sequence shown here is derived from an EMBL/GenBank/DDBJ whole genome shotgun (WGS) entry which is preliminary data.</text>
</comment>
<dbReference type="PROSITE" id="PS01067">
    <property type="entry name" value="SECE_SEC61G"/>
    <property type="match status" value="1"/>
</dbReference>
<keyword evidence="2" id="KW-0813">Transport</keyword>
<evidence type="ECO:0000256" key="6">
    <source>
        <dbReference type="ARBA" id="ARBA00022989"/>
    </source>
</evidence>
<dbReference type="NCBIfam" id="TIGR00964">
    <property type="entry name" value="secE_bact"/>
    <property type="match status" value="1"/>
</dbReference>
<dbReference type="RefSeq" id="WP_204776232.1">
    <property type="nucleotide sequence ID" value="NZ_JACJJQ010000010.1"/>
</dbReference>
<reference evidence="10 11" key="1">
    <citation type="journal article" date="2021" name="Sci. Rep.">
        <title>The distribution of antibiotic resistance genes in chicken gut microbiota commensals.</title>
        <authorList>
            <person name="Juricova H."/>
            <person name="Matiasovicova J."/>
            <person name="Kubasova T."/>
            <person name="Cejkova D."/>
            <person name="Rychlik I."/>
        </authorList>
    </citation>
    <scope>NUCLEOTIDE SEQUENCE [LARGE SCALE GENOMIC DNA]</scope>
    <source>
        <strain evidence="10 11">An810</strain>
    </source>
</reference>
<comment type="subcellular location">
    <subcellularLocation>
        <location evidence="1">Membrane</location>
    </subcellularLocation>
</comment>
<gene>
    <name evidence="10" type="primary">secE</name>
    <name evidence="10" type="ORF">H5993_03405</name>
</gene>
<protein>
    <submittedName>
        <fullName evidence="10">Preprotein translocase subunit SecE</fullName>
    </submittedName>
</protein>
<keyword evidence="7" id="KW-0811">Translocation</keyword>
<dbReference type="Proteomes" id="UP000776629">
    <property type="component" value="Unassembled WGS sequence"/>
</dbReference>
<keyword evidence="5" id="KW-0653">Protein transport</keyword>
<evidence type="ECO:0000256" key="3">
    <source>
        <dbReference type="ARBA" id="ARBA00022475"/>
    </source>
</evidence>
<keyword evidence="11" id="KW-1185">Reference proteome</keyword>
<keyword evidence="4 9" id="KW-0812">Transmembrane</keyword>
<dbReference type="InterPro" id="IPR038379">
    <property type="entry name" value="SecE_sf"/>
</dbReference>
<dbReference type="PANTHER" id="PTHR33910:SF1">
    <property type="entry name" value="PROTEIN TRANSLOCASE SUBUNIT SECE"/>
    <property type="match status" value="1"/>
</dbReference>
<organism evidence="10 11">
    <name type="scientific">Limosilactobacillus alvi</name>
    <dbReference type="NCBI Taxonomy" id="990412"/>
    <lineage>
        <taxon>Bacteria</taxon>
        <taxon>Bacillati</taxon>
        <taxon>Bacillota</taxon>
        <taxon>Bacilli</taxon>
        <taxon>Lactobacillales</taxon>
        <taxon>Lactobacillaceae</taxon>
        <taxon>Limosilactobacillus</taxon>
    </lineage>
</organism>
<sequence>MHLIQFSKNVVKEMHRIVWPTAKENRRDTAVVLSITIFFVLFFALFDWLIQMGLLAFVG</sequence>
<dbReference type="InterPro" id="IPR001901">
    <property type="entry name" value="Translocase_SecE/Sec61-g"/>
</dbReference>
<dbReference type="PANTHER" id="PTHR33910">
    <property type="entry name" value="PROTEIN TRANSLOCASE SUBUNIT SECE"/>
    <property type="match status" value="1"/>
</dbReference>
<accession>A0ABS2EMT7</accession>
<evidence type="ECO:0000313" key="11">
    <source>
        <dbReference type="Proteomes" id="UP000776629"/>
    </source>
</evidence>
<evidence type="ECO:0000256" key="5">
    <source>
        <dbReference type="ARBA" id="ARBA00022927"/>
    </source>
</evidence>
<proteinExistence type="predicted"/>
<evidence type="ECO:0000313" key="10">
    <source>
        <dbReference type="EMBL" id="MBM6753807.1"/>
    </source>
</evidence>
<evidence type="ECO:0000256" key="4">
    <source>
        <dbReference type="ARBA" id="ARBA00022692"/>
    </source>
</evidence>
<dbReference type="EMBL" id="JACJJQ010000010">
    <property type="protein sequence ID" value="MBM6753807.1"/>
    <property type="molecule type" value="Genomic_DNA"/>
</dbReference>
<evidence type="ECO:0000256" key="9">
    <source>
        <dbReference type="SAM" id="Phobius"/>
    </source>
</evidence>
<name>A0ABS2EMT7_9LACO</name>
<evidence type="ECO:0000256" key="1">
    <source>
        <dbReference type="ARBA" id="ARBA00004370"/>
    </source>
</evidence>
<feature type="transmembrane region" description="Helical" evidence="9">
    <location>
        <begin position="30"/>
        <end position="50"/>
    </location>
</feature>
<dbReference type="Pfam" id="PF00584">
    <property type="entry name" value="SecE"/>
    <property type="match status" value="1"/>
</dbReference>
<keyword evidence="3" id="KW-1003">Cell membrane</keyword>
<evidence type="ECO:0000256" key="8">
    <source>
        <dbReference type="ARBA" id="ARBA00023136"/>
    </source>
</evidence>
<keyword evidence="6 9" id="KW-1133">Transmembrane helix</keyword>
<evidence type="ECO:0000256" key="7">
    <source>
        <dbReference type="ARBA" id="ARBA00023010"/>
    </source>
</evidence>
<evidence type="ECO:0000256" key="2">
    <source>
        <dbReference type="ARBA" id="ARBA00022448"/>
    </source>
</evidence>
<keyword evidence="8 9" id="KW-0472">Membrane</keyword>
<dbReference type="Gene3D" id="1.20.5.1030">
    <property type="entry name" value="Preprotein translocase secy subunit"/>
    <property type="match status" value="1"/>
</dbReference>